<dbReference type="Proteomes" id="UP000735302">
    <property type="component" value="Unassembled WGS sequence"/>
</dbReference>
<organism evidence="1 2">
    <name type="scientific">Plakobranchus ocellatus</name>
    <dbReference type="NCBI Taxonomy" id="259542"/>
    <lineage>
        <taxon>Eukaryota</taxon>
        <taxon>Metazoa</taxon>
        <taxon>Spiralia</taxon>
        <taxon>Lophotrochozoa</taxon>
        <taxon>Mollusca</taxon>
        <taxon>Gastropoda</taxon>
        <taxon>Heterobranchia</taxon>
        <taxon>Euthyneura</taxon>
        <taxon>Panpulmonata</taxon>
        <taxon>Sacoglossa</taxon>
        <taxon>Placobranchoidea</taxon>
        <taxon>Plakobranchidae</taxon>
        <taxon>Plakobranchus</taxon>
    </lineage>
</organism>
<comment type="caution">
    <text evidence="1">The sequence shown here is derived from an EMBL/GenBank/DDBJ whole genome shotgun (WGS) entry which is preliminary data.</text>
</comment>
<reference evidence="1 2" key="1">
    <citation type="journal article" date="2021" name="Elife">
        <title>Chloroplast acquisition without the gene transfer in kleptoplastic sea slugs, Plakobranchus ocellatus.</title>
        <authorList>
            <person name="Maeda T."/>
            <person name="Takahashi S."/>
            <person name="Yoshida T."/>
            <person name="Shimamura S."/>
            <person name="Takaki Y."/>
            <person name="Nagai Y."/>
            <person name="Toyoda A."/>
            <person name="Suzuki Y."/>
            <person name="Arimoto A."/>
            <person name="Ishii H."/>
            <person name="Satoh N."/>
            <person name="Nishiyama T."/>
            <person name="Hasebe M."/>
            <person name="Maruyama T."/>
            <person name="Minagawa J."/>
            <person name="Obokata J."/>
            <person name="Shigenobu S."/>
        </authorList>
    </citation>
    <scope>NUCLEOTIDE SEQUENCE [LARGE SCALE GENOMIC DNA]</scope>
</reference>
<proteinExistence type="predicted"/>
<keyword evidence="1" id="KW-0695">RNA-directed DNA polymerase</keyword>
<keyword evidence="1" id="KW-0808">Transferase</keyword>
<name>A0AAV4CCI2_9GAST</name>
<protein>
    <submittedName>
        <fullName evidence="1">Reverse transcriptase</fullName>
    </submittedName>
</protein>
<sequence length="80" mass="9402">MAPRQVSEFTDALLTGWELDCYDRLPQAQALDFGEVKKALMKRYDFTKDGYLRRLRICKGEDGESADMFIERIKTYLNRC</sequence>
<dbReference type="GO" id="GO:0003964">
    <property type="term" value="F:RNA-directed DNA polymerase activity"/>
    <property type="evidence" value="ECO:0007669"/>
    <property type="project" value="UniProtKB-KW"/>
</dbReference>
<dbReference type="EMBL" id="BLXT01006233">
    <property type="protein sequence ID" value="GFO30289.1"/>
    <property type="molecule type" value="Genomic_DNA"/>
</dbReference>
<keyword evidence="2" id="KW-1185">Reference proteome</keyword>
<gene>
    <name evidence="1" type="ORF">PoB_005679400</name>
</gene>
<dbReference type="AlphaFoldDB" id="A0AAV4CCI2"/>
<evidence type="ECO:0000313" key="1">
    <source>
        <dbReference type="EMBL" id="GFO30289.1"/>
    </source>
</evidence>
<evidence type="ECO:0000313" key="2">
    <source>
        <dbReference type="Proteomes" id="UP000735302"/>
    </source>
</evidence>
<accession>A0AAV4CCI2</accession>
<keyword evidence="1" id="KW-0548">Nucleotidyltransferase</keyword>